<dbReference type="AlphaFoldDB" id="A0A9Q1ITQ7"/>
<feature type="domain" description="Reverse transcriptase" evidence="1">
    <location>
        <begin position="1"/>
        <end position="141"/>
    </location>
</feature>
<dbReference type="InterPro" id="IPR000477">
    <property type="entry name" value="RT_dom"/>
</dbReference>
<evidence type="ECO:0000259" key="1">
    <source>
        <dbReference type="PROSITE" id="PS50878"/>
    </source>
</evidence>
<evidence type="ECO:0000313" key="2">
    <source>
        <dbReference type="EMBL" id="KAJ8352001.1"/>
    </source>
</evidence>
<dbReference type="Pfam" id="PF00078">
    <property type="entry name" value="RVT_1"/>
    <property type="match status" value="1"/>
</dbReference>
<reference evidence="2" key="1">
    <citation type="journal article" date="2023" name="Science">
        <title>Genome structures resolve the early diversification of teleost fishes.</title>
        <authorList>
            <person name="Parey E."/>
            <person name="Louis A."/>
            <person name="Montfort J."/>
            <person name="Bouchez O."/>
            <person name="Roques C."/>
            <person name="Iampietro C."/>
            <person name="Lluch J."/>
            <person name="Castinel A."/>
            <person name="Donnadieu C."/>
            <person name="Desvignes T."/>
            <person name="Floi Bucao C."/>
            <person name="Jouanno E."/>
            <person name="Wen M."/>
            <person name="Mejri S."/>
            <person name="Dirks R."/>
            <person name="Jansen H."/>
            <person name="Henkel C."/>
            <person name="Chen W.J."/>
            <person name="Zahm M."/>
            <person name="Cabau C."/>
            <person name="Klopp C."/>
            <person name="Thompson A.W."/>
            <person name="Robinson-Rechavi M."/>
            <person name="Braasch I."/>
            <person name="Lecointre G."/>
            <person name="Bobe J."/>
            <person name="Postlethwait J.H."/>
            <person name="Berthelot C."/>
            <person name="Roest Crollius H."/>
            <person name="Guiguen Y."/>
        </authorList>
    </citation>
    <scope>NUCLEOTIDE SEQUENCE</scope>
    <source>
        <strain evidence="2">WJC10195</strain>
    </source>
</reference>
<gene>
    <name evidence="2" type="ORF">SKAU_G00234770</name>
</gene>
<name>A0A9Q1ITQ7_SYNKA</name>
<evidence type="ECO:0000313" key="3">
    <source>
        <dbReference type="Proteomes" id="UP001152622"/>
    </source>
</evidence>
<dbReference type="Proteomes" id="UP001152622">
    <property type="component" value="Chromosome 8"/>
</dbReference>
<protein>
    <recommendedName>
        <fullName evidence="1">Reverse transcriptase domain-containing protein</fullName>
    </recommendedName>
</protein>
<dbReference type="EMBL" id="JAINUF010000008">
    <property type="protein sequence ID" value="KAJ8352001.1"/>
    <property type="molecule type" value="Genomic_DNA"/>
</dbReference>
<dbReference type="PROSITE" id="PS50878">
    <property type="entry name" value="RT_POL"/>
    <property type="match status" value="1"/>
</dbReference>
<comment type="caution">
    <text evidence="2">The sequence shown here is derived from an EMBL/GenBank/DDBJ whole genome shotgun (WGS) entry which is preliminary data.</text>
</comment>
<dbReference type="OrthoDB" id="3209743at2759"/>
<keyword evidence="3" id="KW-1185">Reference proteome</keyword>
<sequence>MLLMGQRDASLPQVTYAPDLLTKRHWRHSQGSVISPVLFTLYTDNCRSSDPEITNIKYSDDTVIIDTSNTEGKLQAEMDIFSDWCRKNGLDRNASKTKELVIDFCRGQLTIPTLKVDSQAIERVEEYKTQRATSSFVPTSIRLINACS</sequence>
<proteinExistence type="predicted"/>
<dbReference type="InterPro" id="IPR043502">
    <property type="entry name" value="DNA/RNA_pol_sf"/>
</dbReference>
<dbReference type="SUPFAM" id="SSF56672">
    <property type="entry name" value="DNA/RNA polymerases"/>
    <property type="match status" value="1"/>
</dbReference>
<accession>A0A9Q1ITQ7</accession>
<organism evidence="2 3">
    <name type="scientific">Synaphobranchus kaupii</name>
    <name type="common">Kaup's arrowtooth eel</name>
    <dbReference type="NCBI Taxonomy" id="118154"/>
    <lineage>
        <taxon>Eukaryota</taxon>
        <taxon>Metazoa</taxon>
        <taxon>Chordata</taxon>
        <taxon>Craniata</taxon>
        <taxon>Vertebrata</taxon>
        <taxon>Euteleostomi</taxon>
        <taxon>Actinopterygii</taxon>
        <taxon>Neopterygii</taxon>
        <taxon>Teleostei</taxon>
        <taxon>Anguilliformes</taxon>
        <taxon>Synaphobranchidae</taxon>
        <taxon>Synaphobranchus</taxon>
    </lineage>
</organism>